<feature type="domain" description="CusB-like beta-barrel" evidence="3">
    <location>
        <begin position="212"/>
        <end position="286"/>
    </location>
</feature>
<dbReference type="Gene3D" id="2.40.30.170">
    <property type="match status" value="1"/>
</dbReference>
<dbReference type="Pfam" id="PF25917">
    <property type="entry name" value="BSH_RND"/>
    <property type="match status" value="1"/>
</dbReference>
<dbReference type="NCBIfam" id="TIGR01730">
    <property type="entry name" value="RND_mfp"/>
    <property type="match status" value="1"/>
</dbReference>
<keyword evidence="5" id="KW-1185">Reference proteome</keyword>
<dbReference type="InterPro" id="IPR058625">
    <property type="entry name" value="MdtA-like_BSH"/>
</dbReference>
<dbReference type="SUPFAM" id="SSF111369">
    <property type="entry name" value="HlyD-like secretion proteins"/>
    <property type="match status" value="1"/>
</dbReference>
<organism evidence="4 5">
    <name type="scientific">Aquirufa beregesia</name>
    <dbReference type="NCBI Taxonomy" id="2516556"/>
    <lineage>
        <taxon>Bacteria</taxon>
        <taxon>Pseudomonadati</taxon>
        <taxon>Bacteroidota</taxon>
        <taxon>Cytophagia</taxon>
        <taxon>Cytophagales</taxon>
        <taxon>Flectobacillaceae</taxon>
        <taxon>Aquirufa</taxon>
    </lineage>
</organism>
<dbReference type="PROSITE" id="PS51257">
    <property type="entry name" value="PROKAR_LIPOPROTEIN"/>
    <property type="match status" value="1"/>
</dbReference>
<sequence>MKLKSIIISAASISLIFGTIACSKEEKIAKEKLQSKPIQVVLSLPNAQNNLATTDVTGQIEATHQANISTRMMGYITKLQVKIGDHVKAGQLLFEVNNTDLLAKRAQVDASIRQAEAAFHSAQKDYDRFTTLYKQQSASAKELDQITLQYNSVKASLDAAKEMRNEVNAQFSYTHVRAPFSGVVTQKLADLGSLASPGMPILTIEQSSGLQVSVSVPEASISSIQLGDQASCMIKSLNKEITGKVVQINPSSQFSGGQYIVKISIPTDQQKSIYAGMYANVRLHSKHHKPTNMALQGESKILVPLSSIISKGQLNGLYTLSAENTALLRWVRLGKTFGDQVEVLSGLAKNEAYIKWADGALSNGAPVINKQ</sequence>
<evidence type="ECO:0000259" key="2">
    <source>
        <dbReference type="Pfam" id="PF25917"/>
    </source>
</evidence>
<accession>A0ABX0EVM5</accession>
<dbReference type="PANTHER" id="PTHR30469">
    <property type="entry name" value="MULTIDRUG RESISTANCE PROTEIN MDTA"/>
    <property type="match status" value="1"/>
</dbReference>
<dbReference type="InterPro" id="IPR058792">
    <property type="entry name" value="Beta-barrel_RND_2"/>
</dbReference>
<dbReference type="InterPro" id="IPR006143">
    <property type="entry name" value="RND_pump_MFP"/>
</dbReference>
<dbReference type="Gene3D" id="2.40.50.100">
    <property type="match status" value="1"/>
</dbReference>
<comment type="similarity">
    <text evidence="1">Belongs to the membrane fusion protein (MFP) (TC 8.A.1) family.</text>
</comment>
<feature type="domain" description="Multidrug resistance protein MdtA-like barrel-sandwich hybrid" evidence="2">
    <location>
        <begin position="65"/>
        <end position="198"/>
    </location>
</feature>
<evidence type="ECO:0000259" key="3">
    <source>
        <dbReference type="Pfam" id="PF25954"/>
    </source>
</evidence>
<reference evidence="4 5" key="1">
    <citation type="submission" date="2019-02" db="EMBL/GenBank/DDBJ databases">
        <title>Genome of a new Bacteroidetes strain.</title>
        <authorList>
            <person name="Pitt A."/>
        </authorList>
    </citation>
    <scope>NUCLEOTIDE SEQUENCE [LARGE SCALE GENOMIC DNA]</scope>
    <source>
        <strain evidence="4 5">50C-KIRBA</strain>
    </source>
</reference>
<dbReference type="Gene3D" id="2.40.420.20">
    <property type="match status" value="1"/>
</dbReference>
<dbReference type="EMBL" id="SEWW01000001">
    <property type="protein sequence ID" value="NGZ43322.1"/>
    <property type="molecule type" value="Genomic_DNA"/>
</dbReference>
<evidence type="ECO:0000313" key="4">
    <source>
        <dbReference type="EMBL" id="NGZ43322.1"/>
    </source>
</evidence>
<dbReference type="Gene3D" id="1.10.287.470">
    <property type="entry name" value="Helix hairpin bin"/>
    <property type="match status" value="1"/>
</dbReference>
<protein>
    <submittedName>
        <fullName evidence="4">Efflux RND transporter periplasmic adaptor subunit</fullName>
    </submittedName>
</protein>
<dbReference type="Pfam" id="PF25954">
    <property type="entry name" value="Beta-barrel_RND_2"/>
    <property type="match status" value="1"/>
</dbReference>
<dbReference type="RefSeq" id="WP_166228443.1">
    <property type="nucleotide sequence ID" value="NZ_CBCSIJ010000001.1"/>
</dbReference>
<dbReference type="Proteomes" id="UP001318301">
    <property type="component" value="Unassembled WGS sequence"/>
</dbReference>
<gene>
    <name evidence="4" type="ORF">EWU23_02415</name>
</gene>
<proteinExistence type="inferred from homology"/>
<name>A0ABX0EVM5_9BACT</name>
<evidence type="ECO:0000313" key="5">
    <source>
        <dbReference type="Proteomes" id="UP001318301"/>
    </source>
</evidence>
<evidence type="ECO:0000256" key="1">
    <source>
        <dbReference type="ARBA" id="ARBA00009477"/>
    </source>
</evidence>
<comment type="caution">
    <text evidence="4">The sequence shown here is derived from an EMBL/GenBank/DDBJ whole genome shotgun (WGS) entry which is preliminary data.</text>
</comment>
<dbReference type="PANTHER" id="PTHR30469:SF15">
    <property type="entry name" value="HLYD FAMILY OF SECRETION PROTEINS"/>
    <property type="match status" value="1"/>
</dbReference>